<keyword evidence="1" id="KW-0175">Coiled coil</keyword>
<comment type="caution">
    <text evidence="3">The sequence shown here is derived from an EMBL/GenBank/DDBJ whole genome shotgun (WGS) entry which is preliminary data.</text>
</comment>
<dbReference type="AlphaFoldDB" id="A0AAD7B0B6"/>
<dbReference type="EMBL" id="JARKIF010000059">
    <property type="protein sequence ID" value="KAJ7606372.1"/>
    <property type="molecule type" value="Genomic_DNA"/>
</dbReference>
<organism evidence="3 4">
    <name type="scientific">Roridomyces roridus</name>
    <dbReference type="NCBI Taxonomy" id="1738132"/>
    <lineage>
        <taxon>Eukaryota</taxon>
        <taxon>Fungi</taxon>
        <taxon>Dikarya</taxon>
        <taxon>Basidiomycota</taxon>
        <taxon>Agaricomycotina</taxon>
        <taxon>Agaricomycetes</taxon>
        <taxon>Agaricomycetidae</taxon>
        <taxon>Agaricales</taxon>
        <taxon>Marasmiineae</taxon>
        <taxon>Mycenaceae</taxon>
        <taxon>Roridomyces</taxon>
    </lineage>
</organism>
<keyword evidence="2" id="KW-0812">Transmembrane</keyword>
<evidence type="ECO:0000313" key="4">
    <source>
        <dbReference type="Proteomes" id="UP001221142"/>
    </source>
</evidence>
<keyword evidence="4" id="KW-1185">Reference proteome</keyword>
<keyword evidence="2" id="KW-0472">Membrane</keyword>
<name>A0AAD7B0B6_9AGAR</name>
<sequence>MPDKALRPDPGFAASLKSADQQSIDQLNAQIKSLQAKIAAYNVQITDLAIALGATALGTVGGIALFPAFAPFILFFGLSAAIGEATALGVIEKDKSDAQSQLNGAQTQVANLQRQLDQISAANATLHSISVTTLTMDAQLGAFRDIWNSVAGDCDSVGEYLKTTSAILAGPSILIQAATDLLGDDEQGGLCVPGDHRWASGLRHRYHQFGTPAPDVQACNRCAGELSREVA</sequence>
<reference evidence="3" key="1">
    <citation type="submission" date="2023-03" db="EMBL/GenBank/DDBJ databases">
        <title>Massive genome expansion in bonnet fungi (Mycena s.s.) driven by repeated elements and novel gene families across ecological guilds.</title>
        <authorList>
            <consortium name="Lawrence Berkeley National Laboratory"/>
            <person name="Harder C.B."/>
            <person name="Miyauchi S."/>
            <person name="Viragh M."/>
            <person name="Kuo A."/>
            <person name="Thoen E."/>
            <person name="Andreopoulos B."/>
            <person name="Lu D."/>
            <person name="Skrede I."/>
            <person name="Drula E."/>
            <person name="Henrissat B."/>
            <person name="Morin E."/>
            <person name="Kohler A."/>
            <person name="Barry K."/>
            <person name="LaButti K."/>
            <person name="Morin E."/>
            <person name="Salamov A."/>
            <person name="Lipzen A."/>
            <person name="Mereny Z."/>
            <person name="Hegedus B."/>
            <person name="Baldrian P."/>
            <person name="Stursova M."/>
            <person name="Weitz H."/>
            <person name="Taylor A."/>
            <person name="Grigoriev I.V."/>
            <person name="Nagy L.G."/>
            <person name="Martin F."/>
            <person name="Kauserud H."/>
        </authorList>
    </citation>
    <scope>NUCLEOTIDE SEQUENCE</scope>
    <source>
        <strain evidence="3">9284</strain>
    </source>
</reference>
<evidence type="ECO:0000256" key="1">
    <source>
        <dbReference type="SAM" id="Coils"/>
    </source>
</evidence>
<protein>
    <submittedName>
        <fullName evidence="3">Uncharacterized protein</fullName>
    </submittedName>
</protein>
<feature type="transmembrane region" description="Helical" evidence="2">
    <location>
        <begin position="45"/>
        <end position="66"/>
    </location>
</feature>
<evidence type="ECO:0000313" key="3">
    <source>
        <dbReference type="EMBL" id="KAJ7606372.1"/>
    </source>
</evidence>
<proteinExistence type="predicted"/>
<gene>
    <name evidence="3" type="ORF">FB45DRAFT_878563</name>
</gene>
<evidence type="ECO:0000256" key="2">
    <source>
        <dbReference type="SAM" id="Phobius"/>
    </source>
</evidence>
<feature type="coiled-coil region" evidence="1">
    <location>
        <begin position="95"/>
        <end position="122"/>
    </location>
</feature>
<feature type="coiled-coil region" evidence="1">
    <location>
        <begin position="17"/>
        <end position="44"/>
    </location>
</feature>
<accession>A0AAD7B0B6</accession>
<dbReference type="Proteomes" id="UP001221142">
    <property type="component" value="Unassembled WGS sequence"/>
</dbReference>
<dbReference type="Gene3D" id="1.20.1170.10">
    <property type="match status" value="1"/>
</dbReference>
<dbReference type="SUPFAM" id="SSF58100">
    <property type="entry name" value="Bacterial hemolysins"/>
    <property type="match status" value="1"/>
</dbReference>
<keyword evidence="2" id="KW-1133">Transmembrane helix</keyword>